<keyword evidence="6" id="KW-0915">Sodium</keyword>
<evidence type="ECO:0000256" key="7">
    <source>
        <dbReference type="ARBA" id="ARBA00023065"/>
    </source>
</evidence>
<proteinExistence type="inferred from homology"/>
<organism evidence="14 15">
    <name type="scientific">Paralvinella palmiformis</name>
    <dbReference type="NCBI Taxonomy" id="53620"/>
    <lineage>
        <taxon>Eukaryota</taxon>
        <taxon>Metazoa</taxon>
        <taxon>Spiralia</taxon>
        <taxon>Lophotrochozoa</taxon>
        <taxon>Annelida</taxon>
        <taxon>Polychaeta</taxon>
        <taxon>Sedentaria</taxon>
        <taxon>Canalipalpata</taxon>
        <taxon>Terebellida</taxon>
        <taxon>Terebelliformia</taxon>
        <taxon>Alvinellidae</taxon>
        <taxon>Paralvinella</taxon>
    </lineage>
</organism>
<keyword evidence="3 11" id="KW-0894">Sodium channel</keyword>
<evidence type="ECO:0000256" key="1">
    <source>
        <dbReference type="ARBA" id="ARBA00004141"/>
    </source>
</evidence>
<name>A0AAD9JDC1_9ANNE</name>
<dbReference type="Pfam" id="PF00858">
    <property type="entry name" value="ASC"/>
    <property type="match status" value="2"/>
</dbReference>
<dbReference type="InterPro" id="IPR001873">
    <property type="entry name" value="ENaC"/>
</dbReference>
<protein>
    <submittedName>
        <fullName evidence="14">Uncharacterized protein</fullName>
    </submittedName>
</protein>
<keyword evidence="2 11" id="KW-0813">Transport</keyword>
<keyword evidence="15" id="KW-1185">Reference proteome</keyword>
<accession>A0AAD9JDC1</accession>
<feature type="transmembrane region" description="Helical" evidence="13">
    <location>
        <begin position="749"/>
        <end position="775"/>
    </location>
</feature>
<evidence type="ECO:0000256" key="9">
    <source>
        <dbReference type="ARBA" id="ARBA00023201"/>
    </source>
</evidence>
<evidence type="ECO:0000256" key="2">
    <source>
        <dbReference type="ARBA" id="ARBA00022448"/>
    </source>
</evidence>
<keyword evidence="8 13" id="KW-0472">Membrane</keyword>
<sequence length="849" mass="97375">MSDPEGKDCCGCRNAHWEDLGMHGVRRLVRGKGSCARQYQLDLLLNAEEYEYCELTNQRVGVLIIIHEANSSPFLWPTHVMASPGMHTHVEIHSSRVSHSDVRYKVCTEIDEYTQTGCQAACLYQLIVDRCGCTPYWSLKHQSAHFDVSTCSLHSHLNCVQRQVSELTTDSHVSICHCDTSCEYTVYTAPTSVSHISRRDYRHYVTDKHFYTVSNSLLQAENIRARTYGEHINQHILTFSRSLEDFRYQVDTLKRNLQQVQQNVNGLMDQMYKRTWFHYHVGLNGIEKIFKHGFLPQWKLVDVQFLQPLVTGFQVMLFSYDNVVTKMDMTSPNEVAMRRTMYLSMDEQLNVGMELAIQGLDNFTKIYYSLLDMKPTTSYIVTPERRYDASLLPIEATREVSAVLRAQFTAISDLLARYMEQILTLRNVLKDLYISHSGLNRTAYEQVKEAMRQTALDLQTHVELFRTKAVYRLQEIIELQSGHFKKQNDSLFSNWARLAASLDNTVHQLDMINLDQYPHIVELGQDGEMYVNNIEKPLSDLAEAGLSNAVADSVDLLADRISGMKARSESVAYLWQKLEEHYLTVWRSMLNEQSLKDLYTKLNRDVKNIAQNPSTTNNLRAVFAHNKMLGKSSVEISSLDPDEFFVLLNADLPTTSVRTKQSEIREAIGQFQRLTDVSLQLQDFDRQLRQSYNNIRNIFQDFTQRSSLNEDFIGNNIISLSIKMAADGHERITETSAYTIYHLLRDIGILLLLFLGASIITIVEMLDIIVTCICCSRLSNKDKQSNVIKSSPPSPDTLPCSTRHVTFQFPTENHIGSPTKPALKRPKIEYYPGEIDIQTNIDDSHTEIL</sequence>
<evidence type="ECO:0000256" key="3">
    <source>
        <dbReference type="ARBA" id="ARBA00022461"/>
    </source>
</evidence>
<evidence type="ECO:0000313" key="15">
    <source>
        <dbReference type="Proteomes" id="UP001208570"/>
    </source>
</evidence>
<dbReference type="Gene3D" id="1.10.287.770">
    <property type="entry name" value="YojJ-like"/>
    <property type="match status" value="1"/>
</dbReference>
<evidence type="ECO:0000256" key="5">
    <source>
        <dbReference type="ARBA" id="ARBA00022989"/>
    </source>
</evidence>
<dbReference type="EMBL" id="JAODUP010000376">
    <property type="protein sequence ID" value="KAK2151077.1"/>
    <property type="molecule type" value="Genomic_DNA"/>
</dbReference>
<keyword evidence="4 11" id="KW-0812">Transmembrane</keyword>
<comment type="subcellular location">
    <subcellularLocation>
        <location evidence="1">Membrane</location>
        <topology evidence="1">Multi-pass membrane protein</topology>
    </subcellularLocation>
</comment>
<evidence type="ECO:0000256" key="10">
    <source>
        <dbReference type="ARBA" id="ARBA00023303"/>
    </source>
</evidence>
<keyword evidence="9 11" id="KW-0739">Sodium transport</keyword>
<evidence type="ECO:0000256" key="6">
    <source>
        <dbReference type="ARBA" id="ARBA00023053"/>
    </source>
</evidence>
<reference evidence="14" key="1">
    <citation type="journal article" date="2023" name="Mol. Biol. Evol.">
        <title>Third-Generation Sequencing Reveals the Adaptive Role of the Epigenome in Three Deep-Sea Polychaetes.</title>
        <authorList>
            <person name="Perez M."/>
            <person name="Aroh O."/>
            <person name="Sun Y."/>
            <person name="Lan Y."/>
            <person name="Juniper S.K."/>
            <person name="Young C.R."/>
            <person name="Angers B."/>
            <person name="Qian P.Y."/>
        </authorList>
    </citation>
    <scope>NUCLEOTIDE SEQUENCE</scope>
    <source>
        <strain evidence="14">P08H-3</strain>
    </source>
</reference>
<evidence type="ECO:0000256" key="11">
    <source>
        <dbReference type="RuleBase" id="RU000679"/>
    </source>
</evidence>
<dbReference type="AlphaFoldDB" id="A0AAD9JDC1"/>
<keyword evidence="10 11" id="KW-0407">Ion channel</keyword>
<keyword evidence="5 13" id="KW-1133">Transmembrane helix</keyword>
<dbReference type="Proteomes" id="UP001208570">
    <property type="component" value="Unassembled WGS sequence"/>
</dbReference>
<keyword evidence="12" id="KW-0175">Coiled coil</keyword>
<dbReference type="GO" id="GO:0015280">
    <property type="term" value="F:ligand-gated sodium channel activity"/>
    <property type="evidence" value="ECO:0007669"/>
    <property type="project" value="TreeGrafter"/>
</dbReference>
<feature type="coiled-coil region" evidence="12">
    <location>
        <begin position="243"/>
        <end position="270"/>
    </location>
</feature>
<keyword evidence="7 11" id="KW-0406">Ion transport</keyword>
<evidence type="ECO:0000256" key="4">
    <source>
        <dbReference type="ARBA" id="ARBA00022692"/>
    </source>
</evidence>
<evidence type="ECO:0000256" key="12">
    <source>
        <dbReference type="SAM" id="Coils"/>
    </source>
</evidence>
<evidence type="ECO:0000256" key="8">
    <source>
        <dbReference type="ARBA" id="ARBA00023136"/>
    </source>
</evidence>
<dbReference type="PANTHER" id="PTHR11690">
    <property type="entry name" value="AMILORIDE-SENSITIVE SODIUM CHANNEL-RELATED"/>
    <property type="match status" value="1"/>
</dbReference>
<dbReference type="Gene3D" id="1.10.287.820">
    <property type="entry name" value="Acid-sensing ion channel domain"/>
    <property type="match status" value="1"/>
</dbReference>
<dbReference type="GO" id="GO:0005886">
    <property type="term" value="C:plasma membrane"/>
    <property type="evidence" value="ECO:0007669"/>
    <property type="project" value="TreeGrafter"/>
</dbReference>
<comment type="caution">
    <text evidence="14">The sequence shown here is derived from an EMBL/GenBank/DDBJ whole genome shotgun (WGS) entry which is preliminary data.</text>
</comment>
<evidence type="ECO:0000256" key="13">
    <source>
        <dbReference type="SAM" id="Phobius"/>
    </source>
</evidence>
<evidence type="ECO:0000313" key="14">
    <source>
        <dbReference type="EMBL" id="KAK2151077.1"/>
    </source>
</evidence>
<gene>
    <name evidence="14" type="ORF">LSH36_376g03000</name>
</gene>
<comment type="similarity">
    <text evidence="11">Belongs to the amiloride-sensitive sodium channel (TC 1.A.6) family.</text>
</comment>